<dbReference type="EMBL" id="MT144565">
    <property type="protein sequence ID" value="QJA55074.1"/>
    <property type="molecule type" value="Genomic_DNA"/>
</dbReference>
<evidence type="ECO:0000313" key="2">
    <source>
        <dbReference type="EMBL" id="QJI03507.1"/>
    </source>
</evidence>
<dbReference type="EMBL" id="MT145094">
    <property type="protein sequence ID" value="QJI03507.1"/>
    <property type="molecule type" value="Genomic_DNA"/>
</dbReference>
<reference evidence="1" key="1">
    <citation type="submission" date="2020-03" db="EMBL/GenBank/DDBJ databases">
        <title>The deep terrestrial virosphere.</title>
        <authorList>
            <person name="Holmfeldt K."/>
            <person name="Nilsson E."/>
            <person name="Simone D."/>
            <person name="Lopez-Fernandez M."/>
            <person name="Wu X."/>
            <person name="de Brujin I."/>
            <person name="Lundin D."/>
            <person name="Andersson A."/>
            <person name="Bertilsson S."/>
            <person name="Dopson M."/>
        </authorList>
    </citation>
    <scope>NUCLEOTIDE SEQUENCE</scope>
    <source>
        <strain evidence="1">TM448A06701</strain>
        <strain evidence="2">TM448B04599</strain>
    </source>
</reference>
<protein>
    <submittedName>
        <fullName evidence="1">Uncharacterized protein</fullName>
    </submittedName>
</protein>
<name>A0A6H2A5I3_9ZZZZ</name>
<proteinExistence type="predicted"/>
<dbReference type="AlphaFoldDB" id="A0A6H2A5I3"/>
<sequence length="71" mass="7768">MSANKFHVKVGPNAGFVGGSAVLQRLDDGTTCVVKIVVNIGAETITRKVCFEGFIRLMRHAVVTPEEWLRP</sequence>
<evidence type="ECO:0000313" key="1">
    <source>
        <dbReference type="EMBL" id="QJA55074.1"/>
    </source>
</evidence>
<organism evidence="1">
    <name type="scientific">viral metagenome</name>
    <dbReference type="NCBI Taxonomy" id="1070528"/>
    <lineage>
        <taxon>unclassified sequences</taxon>
        <taxon>metagenomes</taxon>
        <taxon>organismal metagenomes</taxon>
    </lineage>
</organism>
<accession>A0A6H2A5I3</accession>
<gene>
    <name evidence="1" type="ORF">TM448A06701_0002</name>
    <name evidence="2" type="ORF">TM448B04599_0004</name>
</gene>